<accession>A0A3S2UAS5</accession>
<dbReference type="InterPro" id="IPR025668">
    <property type="entry name" value="Tnp_DDE_dom"/>
</dbReference>
<proteinExistence type="predicted"/>
<keyword evidence="3" id="KW-1185">Reference proteome</keyword>
<dbReference type="Pfam" id="PF13751">
    <property type="entry name" value="DDE_Tnp_1_6"/>
    <property type="match status" value="1"/>
</dbReference>
<sequence length="76" mass="8628">MEQQKEHVRAKLSEEKADSIYRQRKVDAEPIFGFLKTNLGIIRFSVRGKSKVENDIGLALMAVKGCPSSLFSFIRN</sequence>
<reference evidence="2 3" key="1">
    <citation type="submission" date="2019-01" db="EMBL/GenBank/DDBJ databases">
        <title>Bacillus sp. M5HDSG1-1, whole genome shotgun sequence.</title>
        <authorList>
            <person name="Tuo L."/>
        </authorList>
    </citation>
    <scope>NUCLEOTIDE SEQUENCE [LARGE SCALE GENOMIC DNA]</scope>
    <source>
        <strain evidence="2 3">M5HDSG1-1</strain>
    </source>
</reference>
<organism evidence="2 3">
    <name type="scientific">Niallia taxi</name>
    <dbReference type="NCBI Taxonomy" id="2499688"/>
    <lineage>
        <taxon>Bacteria</taxon>
        <taxon>Bacillati</taxon>
        <taxon>Bacillota</taxon>
        <taxon>Bacilli</taxon>
        <taxon>Bacillales</taxon>
        <taxon>Bacillaceae</taxon>
        <taxon>Niallia</taxon>
    </lineage>
</organism>
<evidence type="ECO:0000259" key="1">
    <source>
        <dbReference type="Pfam" id="PF13751"/>
    </source>
</evidence>
<feature type="domain" description="Transposase DDE" evidence="1">
    <location>
        <begin position="2"/>
        <end position="62"/>
    </location>
</feature>
<name>A0A3S2UAS5_9BACI</name>
<gene>
    <name evidence="2" type="ORF">EM808_11325</name>
</gene>
<evidence type="ECO:0000313" key="2">
    <source>
        <dbReference type="EMBL" id="RVT63839.1"/>
    </source>
</evidence>
<dbReference type="AlphaFoldDB" id="A0A3S2UAS5"/>
<evidence type="ECO:0000313" key="3">
    <source>
        <dbReference type="Proteomes" id="UP000288024"/>
    </source>
</evidence>
<comment type="caution">
    <text evidence="2">The sequence shown here is derived from an EMBL/GenBank/DDBJ whole genome shotgun (WGS) entry which is preliminary data.</text>
</comment>
<dbReference type="EMBL" id="RZTZ01000003">
    <property type="protein sequence ID" value="RVT63839.1"/>
    <property type="molecule type" value="Genomic_DNA"/>
</dbReference>
<dbReference type="Proteomes" id="UP000288024">
    <property type="component" value="Unassembled WGS sequence"/>
</dbReference>
<protein>
    <recommendedName>
        <fullName evidence="1">Transposase DDE domain-containing protein</fullName>
    </recommendedName>
</protein>